<feature type="domain" description="Phorbol-ester/DAG-type" evidence="12">
    <location>
        <begin position="268"/>
        <end position="316"/>
    </location>
</feature>
<dbReference type="Proteomes" id="UP001164746">
    <property type="component" value="Chromosome 7"/>
</dbReference>
<keyword evidence="4" id="KW-0344">Guanine-nucleotide releasing factor</keyword>
<feature type="compositionally biased region" description="Polar residues" evidence="9">
    <location>
        <begin position="364"/>
        <end position="381"/>
    </location>
</feature>
<feature type="region of interest" description="Disordered" evidence="9">
    <location>
        <begin position="680"/>
        <end position="714"/>
    </location>
</feature>
<keyword evidence="14" id="KW-1185">Reference proteome</keyword>
<organism evidence="13 14">
    <name type="scientific">Mya arenaria</name>
    <name type="common">Soft-shell clam</name>
    <dbReference type="NCBI Taxonomy" id="6604"/>
    <lineage>
        <taxon>Eukaryota</taxon>
        <taxon>Metazoa</taxon>
        <taxon>Spiralia</taxon>
        <taxon>Lophotrochozoa</taxon>
        <taxon>Mollusca</taxon>
        <taxon>Bivalvia</taxon>
        <taxon>Autobranchia</taxon>
        <taxon>Heteroconchia</taxon>
        <taxon>Euheterodonta</taxon>
        <taxon>Imparidentia</taxon>
        <taxon>Neoheterodontei</taxon>
        <taxon>Myida</taxon>
        <taxon>Myoidea</taxon>
        <taxon>Myidae</taxon>
        <taxon>Mya</taxon>
    </lineage>
</organism>
<feature type="compositionally biased region" description="Polar residues" evidence="9">
    <location>
        <begin position="602"/>
        <end position="634"/>
    </location>
</feature>
<feature type="region of interest" description="Disordered" evidence="9">
    <location>
        <begin position="1237"/>
        <end position="1288"/>
    </location>
</feature>
<evidence type="ECO:0000313" key="14">
    <source>
        <dbReference type="Proteomes" id="UP001164746"/>
    </source>
</evidence>
<dbReference type="SUPFAM" id="SSF57889">
    <property type="entry name" value="Cysteine-rich domain"/>
    <property type="match status" value="1"/>
</dbReference>
<feature type="compositionally biased region" description="Polar residues" evidence="9">
    <location>
        <begin position="1553"/>
        <end position="1563"/>
    </location>
</feature>
<keyword evidence="6" id="KW-0863">Zinc-finger</keyword>
<dbReference type="Pfam" id="PF17838">
    <property type="entry name" value="PH_16"/>
    <property type="match status" value="1"/>
</dbReference>
<dbReference type="SUPFAM" id="SSF48065">
    <property type="entry name" value="DBL homology domain (DH-domain)"/>
    <property type="match status" value="1"/>
</dbReference>
<dbReference type="SUPFAM" id="SSF50729">
    <property type="entry name" value="PH domain-like"/>
    <property type="match status" value="1"/>
</dbReference>
<evidence type="ECO:0000259" key="12">
    <source>
        <dbReference type="PROSITE" id="PS50081"/>
    </source>
</evidence>
<dbReference type="PROSITE" id="PS50010">
    <property type="entry name" value="DH_2"/>
    <property type="match status" value="1"/>
</dbReference>
<gene>
    <name evidence="13" type="ORF">MAR_036181</name>
</gene>
<evidence type="ECO:0000256" key="7">
    <source>
        <dbReference type="ARBA" id="ARBA00022833"/>
    </source>
</evidence>
<dbReference type="InterPro" id="IPR001849">
    <property type="entry name" value="PH_domain"/>
</dbReference>
<feature type="compositionally biased region" description="Low complexity" evidence="9">
    <location>
        <begin position="1430"/>
        <end position="1446"/>
    </location>
</feature>
<proteinExistence type="predicted"/>
<dbReference type="InterPro" id="IPR011993">
    <property type="entry name" value="PH-like_dom_sf"/>
</dbReference>
<feature type="compositionally biased region" description="Polar residues" evidence="9">
    <location>
        <begin position="1650"/>
        <end position="1663"/>
    </location>
</feature>
<feature type="region of interest" description="Disordered" evidence="9">
    <location>
        <begin position="78"/>
        <end position="129"/>
    </location>
</feature>
<dbReference type="CDD" id="cd13329">
    <property type="entry name" value="PH_RhoGEF"/>
    <property type="match status" value="1"/>
</dbReference>
<feature type="region of interest" description="Disordered" evidence="9">
    <location>
        <begin position="157"/>
        <end position="176"/>
    </location>
</feature>
<dbReference type="SMART" id="SM00109">
    <property type="entry name" value="C1"/>
    <property type="match status" value="1"/>
</dbReference>
<feature type="compositionally biased region" description="Pro residues" evidence="9">
    <location>
        <begin position="353"/>
        <end position="362"/>
    </location>
</feature>
<evidence type="ECO:0000259" key="10">
    <source>
        <dbReference type="PROSITE" id="PS50003"/>
    </source>
</evidence>
<evidence type="ECO:0000256" key="8">
    <source>
        <dbReference type="ARBA" id="ARBA00023054"/>
    </source>
</evidence>
<comment type="subcellular location">
    <subcellularLocation>
        <location evidence="1">Cytoplasm</location>
    </subcellularLocation>
</comment>
<dbReference type="CDD" id="cd20815">
    <property type="entry name" value="C1_p190RhoGEF-like"/>
    <property type="match status" value="1"/>
</dbReference>
<feature type="compositionally biased region" description="Polar residues" evidence="9">
    <location>
        <begin position="698"/>
        <end position="714"/>
    </location>
</feature>
<evidence type="ECO:0000259" key="11">
    <source>
        <dbReference type="PROSITE" id="PS50010"/>
    </source>
</evidence>
<feature type="compositionally biased region" description="Basic and acidic residues" evidence="9">
    <location>
        <begin position="384"/>
        <end position="394"/>
    </location>
</feature>
<feature type="domain" description="DH" evidence="11">
    <location>
        <begin position="776"/>
        <end position="949"/>
    </location>
</feature>
<dbReference type="Gene3D" id="1.20.900.10">
    <property type="entry name" value="Dbl homology (DH) domain"/>
    <property type="match status" value="1"/>
</dbReference>
<dbReference type="CDD" id="cd00160">
    <property type="entry name" value="RhoGEF"/>
    <property type="match status" value="1"/>
</dbReference>
<feature type="compositionally biased region" description="Polar residues" evidence="9">
    <location>
        <begin position="495"/>
        <end position="506"/>
    </location>
</feature>
<feature type="region of interest" description="Disordered" evidence="9">
    <location>
        <begin position="345"/>
        <end position="403"/>
    </location>
</feature>
<evidence type="ECO:0000256" key="2">
    <source>
        <dbReference type="ARBA" id="ARBA00022490"/>
    </source>
</evidence>
<evidence type="ECO:0000256" key="5">
    <source>
        <dbReference type="ARBA" id="ARBA00022723"/>
    </source>
</evidence>
<dbReference type="PANTHER" id="PTHR13944:SF21">
    <property type="entry name" value="CYSTS, ISOFORM C"/>
    <property type="match status" value="1"/>
</dbReference>
<dbReference type="Gene3D" id="2.30.29.30">
    <property type="entry name" value="Pleckstrin-homology domain (PH domain)/Phosphotyrosine-binding domain (PTB)"/>
    <property type="match status" value="1"/>
</dbReference>
<evidence type="ECO:0000256" key="6">
    <source>
        <dbReference type="ARBA" id="ARBA00022771"/>
    </source>
</evidence>
<keyword evidence="3" id="KW-0597">Phosphoprotein</keyword>
<dbReference type="EMBL" id="CP111018">
    <property type="protein sequence ID" value="WAR11105.1"/>
    <property type="molecule type" value="Genomic_DNA"/>
</dbReference>
<feature type="compositionally biased region" description="Low complexity" evidence="9">
    <location>
        <begin position="1268"/>
        <end position="1284"/>
    </location>
</feature>
<dbReference type="PROSITE" id="PS50081">
    <property type="entry name" value="ZF_DAG_PE_2"/>
    <property type="match status" value="1"/>
</dbReference>
<dbReference type="PROSITE" id="PS50003">
    <property type="entry name" value="PH_DOMAIN"/>
    <property type="match status" value="1"/>
</dbReference>
<evidence type="ECO:0000256" key="9">
    <source>
        <dbReference type="SAM" id="MobiDB-lite"/>
    </source>
</evidence>
<keyword evidence="7" id="KW-0862">Zinc</keyword>
<dbReference type="InterPro" id="IPR000219">
    <property type="entry name" value="DH_dom"/>
</dbReference>
<feature type="region of interest" description="Disordered" evidence="9">
    <location>
        <begin position="1543"/>
        <end position="1667"/>
    </location>
</feature>
<dbReference type="SMART" id="SM00233">
    <property type="entry name" value="PH"/>
    <property type="match status" value="1"/>
</dbReference>
<protein>
    <submittedName>
        <fullName evidence="13">ARHGI-like protein</fullName>
    </submittedName>
</protein>
<keyword evidence="8" id="KW-0175">Coiled coil</keyword>
<feature type="compositionally biased region" description="Basic and acidic residues" evidence="9">
    <location>
        <begin position="104"/>
        <end position="117"/>
    </location>
</feature>
<dbReference type="InterPro" id="IPR046349">
    <property type="entry name" value="C1-like_sf"/>
</dbReference>
<feature type="domain" description="PH" evidence="10">
    <location>
        <begin position="988"/>
        <end position="1092"/>
    </location>
</feature>
<sequence>MGEIALDSSWQILAYCKLSMGLPAATYIRTDTETSTISVGLKFLILSVYEENWLSYFQSLGVVVKYVVASVNLLPAEEDTDEDSFPSREDVSGSDGNLSGGGDSYRRHLKSDGDAMGHHSGSHLEAMSSVSRGDGRILSALPHGKITKALSMSSIPAATNADKTKGSGLKGNDKAAQFHDSNEPLEEENGFPVQHVQTKTPNKQKPQLSLLDFLNDSSNFTDSGLSSPKQKEEKKPKKPGVFSRFHSSYRIKKNKEKEGKENKLRAASHRFVQVSFSNATTCDVCRKPLINKPASSCQTCLLNVHDSSCKEHITACDKSKLKTIKMTDQYYYNCLVPDAIQGKSRIGASGEESPPPPPPRPPRSQATYSAHNSPQPYTQVQHVGLEKHRPRDHSLPNSEQHGVRDFLPEARSRGSEVSPKWFQDSAGRIYNDLESGQSQSPKYNHGRSKSFQYGSEYELTAQSAPNYSNLSPVVSPKWNKVTNQFNSPPYDPNMSVASEPTPSMTEMSPRLPDRSPRRHTIDANMPLPLRLSSAENSPALPAKSHARHGSSVDEYSSGSFKELAPGVPKSTPRSAGFEYSPSYEYPQSSPRKQECLQGPLARQSSTDGDGGSPNQDKNNGSAGVTSMRSASFRDNSTRVVNSYAGSSTQPLPGAEVPVQPDIAKLQSAAAQLQRHSLPTPRIQVDTSYLDKRSKSPGRLTTSNSLPASNDVVSKNTMRLQRRENLIETSPGWTWDHPMSESRVNEELLALDVVEPETWSETADKKLLKKLHSKDIKRQDTIWELIQTEKQYCKRLKALKYIFREGMVRELRMSKVWFERLFPRLDELVAIHDNFLARLQSLQNFSNEAGQKMKEAYGVFCSGHLEAVRIYKELLAKDRKFQLFIKSCSDNPYTKKREFPDYILLITQRPTKYPVLVEAIIKNTKDKKDREYLVHAHGCVEDVLKSVDQQVCAAERAMKLQEISSRLDIKSYAIHRGRKFKKADVTHRRLLYEGMIGWKNARGKVVEVLAVVLNDVLFFLQDNNQKLSFFSQDNKHGVVSLFNLLVREKRDSKDTKGIYLISQNKRNPEMYEIVFNSSADMGKWAKALREAISLCPEEEEEEISEAEEFRRRQEEKCLEKHERAKGLMDELMAVFNDDDQPRSRPGSQDFEELGHDSSSIVGASLQACVQDVSSQLTALLQGNVSNLSRSVSSVGEHASNTFKEIFVPKRAETFAGFDNHEHTKVRCRVDGADQGDNCIAGEGRSDSLHDLAGDLSRESNESEGDTGHGSSPSLVTSVTSSLGSPQQDTPNITNIIKTLNGIVHLTASQGTAVETLRAQLAEANERINKLSADVHDKKSGYKHNQLEELRNLSREKEEWERKRDKQQSMLEHERRELEEFKAQLSKQEAEIKAERDKLKKEREVLQKQMDFQRQSGLLPKAQVDLDHYDPSSDNQDSSSDNVQSNPDFVPGHKRSASASESSKSSNGDSSKKTDSNANSTSAKENNFRPEHKSVPKLQSFSFGSGNKPVPVHLLSAANEQKFGSKNVQQLPSKLLLSGASTTSLPAQAIPGMKNSPSGNQSSASLAEDTGSRGDAGQLGHSASLGTLGTSVTVPKGSRQSNRPKPSPLGGGLSTSLLKLAEKGDKKNKSSSSSQKEKEEKGASPPGDKSQRPQSAGNRSGNINHKPQKSDSDICEICIILIIMYDFERKKEEKSFLLICTKI</sequence>
<evidence type="ECO:0000313" key="13">
    <source>
        <dbReference type="EMBL" id="WAR11105.1"/>
    </source>
</evidence>
<dbReference type="Pfam" id="PF00130">
    <property type="entry name" value="C1_1"/>
    <property type="match status" value="1"/>
</dbReference>
<dbReference type="InterPro" id="IPR051632">
    <property type="entry name" value="Rho_GEF"/>
</dbReference>
<feature type="compositionally biased region" description="Low complexity" evidence="9">
    <location>
        <begin position="578"/>
        <end position="590"/>
    </location>
</feature>
<dbReference type="Pfam" id="PF00621">
    <property type="entry name" value="RhoGEF"/>
    <property type="match status" value="1"/>
</dbReference>
<feature type="compositionally biased region" description="Basic and acidic residues" evidence="9">
    <location>
        <begin position="1242"/>
        <end position="1259"/>
    </location>
</feature>
<feature type="compositionally biased region" description="Polar residues" evidence="9">
    <location>
        <begin position="1582"/>
        <end position="1601"/>
    </location>
</feature>
<accession>A0ABY7EM82</accession>
<dbReference type="InterPro" id="IPR035899">
    <property type="entry name" value="DBL_dom_sf"/>
</dbReference>
<evidence type="ECO:0000256" key="4">
    <source>
        <dbReference type="ARBA" id="ARBA00022658"/>
    </source>
</evidence>
<feature type="region of interest" description="Disordered" evidence="9">
    <location>
        <begin position="484"/>
        <end position="634"/>
    </location>
</feature>
<keyword evidence="2" id="KW-0963">Cytoplasm</keyword>
<dbReference type="InterPro" id="IPR041020">
    <property type="entry name" value="PH_16"/>
</dbReference>
<evidence type="ECO:0000256" key="1">
    <source>
        <dbReference type="ARBA" id="ARBA00004496"/>
    </source>
</evidence>
<reference evidence="13" key="1">
    <citation type="submission" date="2022-11" db="EMBL/GenBank/DDBJ databases">
        <title>Centuries of genome instability and evolution in soft-shell clam transmissible cancer (bioRxiv).</title>
        <authorList>
            <person name="Hart S.F.M."/>
            <person name="Yonemitsu M.A."/>
            <person name="Giersch R.M."/>
            <person name="Beal B.F."/>
            <person name="Arriagada G."/>
            <person name="Davis B.W."/>
            <person name="Ostrander E.A."/>
            <person name="Goff S.P."/>
            <person name="Metzger M.J."/>
        </authorList>
    </citation>
    <scope>NUCLEOTIDE SEQUENCE</scope>
    <source>
        <strain evidence="13">MELC-2E11</strain>
        <tissue evidence="13">Siphon/mantle</tissue>
    </source>
</reference>
<dbReference type="InterPro" id="IPR002219">
    <property type="entry name" value="PKC_DAG/PE"/>
</dbReference>
<feature type="compositionally biased region" description="Low complexity" evidence="9">
    <location>
        <begin position="1455"/>
        <end position="1467"/>
    </location>
</feature>
<feature type="compositionally biased region" description="Basic and acidic residues" evidence="9">
    <location>
        <begin position="511"/>
        <end position="521"/>
    </location>
</feature>
<dbReference type="PANTHER" id="PTHR13944">
    <property type="entry name" value="AGAP007712-PA"/>
    <property type="match status" value="1"/>
</dbReference>
<feature type="region of interest" description="Disordered" evidence="9">
    <location>
        <begin position="221"/>
        <end position="242"/>
    </location>
</feature>
<keyword evidence="5" id="KW-0479">Metal-binding</keyword>
<evidence type="ECO:0000256" key="3">
    <source>
        <dbReference type="ARBA" id="ARBA00022553"/>
    </source>
</evidence>
<dbReference type="SMART" id="SM00325">
    <property type="entry name" value="RhoGEF"/>
    <property type="match status" value="1"/>
</dbReference>
<feature type="region of interest" description="Disordered" evidence="9">
    <location>
        <begin position="1409"/>
        <end position="1509"/>
    </location>
</feature>
<dbReference type="Gene3D" id="3.30.60.20">
    <property type="match status" value="1"/>
</dbReference>
<name>A0ABY7EM82_MYAAR</name>